<keyword evidence="3" id="KW-1003">Cell membrane</keyword>
<feature type="transmembrane region" description="Helical" evidence="7">
    <location>
        <begin position="450"/>
        <end position="470"/>
    </location>
</feature>
<feature type="transmembrane region" description="Helical" evidence="7">
    <location>
        <begin position="371"/>
        <end position="389"/>
    </location>
</feature>
<feature type="transmembrane region" description="Helical" evidence="7">
    <location>
        <begin position="395"/>
        <end position="413"/>
    </location>
</feature>
<comment type="similarity">
    <text evidence="2">Belongs to the polysaccharide synthase family.</text>
</comment>
<accession>A0A4R8W9H9</accession>
<feature type="transmembrane region" description="Helical" evidence="7">
    <location>
        <begin position="185"/>
        <end position="204"/>
    </location>
</feature>
<protein>
    <submittedName>
        <fullName evidence="8">Lipopolysaccharide biosynthesis protein</fullName>
    </submittedName>
</protein>
<evidence type="ECO:0000256" key="5">
    <source>
        <dbReference type="ARBA" id="ARBA00022989"/>
    </source>
</evidence>
<comment type="subcellular location">
    <subcellularLocation>
        <location evidence="1">Cell membrane</location>
        <topology evidence="1">Multi-pass membrane protein</topology>
    </subcellularLocation>
</comment>
<evidence type="ECO:0000313" key="8">
    <source>
        <dbReference type="EMBL" id="TFC03100.1"/>
    </source>
</evidence>
<dbReference type="AlphaFoldDB" id="A0A4R8W9H9"/>
<evidence type="ECO:0000256" key="3">
    <source>
        <dbReference type="ARBA" id="ARBA00022475"/>
    </source>
</evidence>
<name>A0A4R8W9H9_9MICO</name>
<dbReference type="Proteomes" id="UP000297643">
    <property type="component" value="Unassembled WGS sequence"/>
</dbReference>
<feature type="transmembrane region" description="Helical" evidence="7">
    <location>
        <begin position="87"/>
        <end position="110"/>
    </location>
</feature>
<comment type="caution">
    <text evidence="8">The sequence shown here is derived from an EMBL/GenBank/DDBJ whole genome shotgun (WGS) entry which is preliminary data.</text>
</comment>
<reference evidence="8 9" key="1">
    <citation type="submission" date="2019-03" db="EMBL/GenBank/DDBJ databases">
        <title>Genomics of glacier-inhabiting Cryobacterium strains.</title>
        <authorList>
            <person name="Liu Q."/>
            <person name="Xin Y.-H."/>
        </authorList>
    </citation>
    <scope>NUCLEOTIDE SEQUENCE [LARGE SCALE GENOMIC DNA]</scope>
    <source>
        <strain evidence="8 9">RHLT2-21</strain>
    </source>
</reference>
<evidence type="ECO:0000256" key="1">
    <source>
        <dbReference type="ARBA" id="ARBA00004651"/>
    </source>
</evidence>
<dbReference type="Pfam" id="PF13440">
    <property type="entry name" value="Polysacc_synt_3"/>
    <property type="match status" value="1"/>
</dbReference>
<evidence type="ECO:0000256" key="4">
    <source>
        <dbReference type="ARBA" id="ARBA00022692"/>
    </source>
</evidence>
<gene>
    <name evidence="8" type="ORF">E3O32_10825</name>
</gene>
<feature type="transmembrane region" description="Helical" evidence="7">
    <location>
        <begin position="56"/>
        <end position="80"/>
    </location>
</feature>
<feature type="transmembrane region" description="Helical" evidence="7">
    <location>
        <begin position="300"/>
        <end position="324"/>
    </location>
</feature>
<evidence type="ECO:0000256" key="6">
    <source>
        <dbReference type="ARBA" id="ARBA00023136"/>
    </source>
</evidence>
<evidence type="ECO:0000256" key="2">
    <source>
        <dbReference type="ARBA" id="ARBA00007430"/>
    </source>
</evidence>
<dbReference type="RefSeq" id="WP_134509388.1">
    <property type="nucleotide sequence ID" value="NZ_SOFM01000029.1"/>
</dbReference>
<feature type="transmembrane region" description="Helical" evidence="7">
    <location>
        <begin position="28"/>
        <end position="50"/>
    </location>
</feature>
<dbReference type="PANTHER" id="PTHR30250:SF10">
    <property type="entry name" value="LIPOPOLYSACCHARIDE BIOSYNTHESIS PROTEIN WZXC"/>
    <property type="match status" value="1"/>
</dbReference>
<feature type="transmembrane region" description="Helical" evidence="7">
    <location>
        <begin position="330"/>
        <end position="350"/>
    </location>
</feature>
<dbReference type="GO" id="GO:0005886">
    <property type="term" value="C:plasma membrane"/>
    <property type="evidence" value="ECO:0007669"/>
    <property type="project" value="UniProtKB-SubCell"/>
</dbReference>
<feature type="transmembrane region" description="Helical" evidence="7">
    <location>
        <begin position="160"/>
        <end position="179"/>
    </location>
</feature>
<proteinExistence type="inferred from homology"/>
<feature type="transmembrane region" description="Helical" evidence="7">
    <location>
        <begin position="130"/>
        <end position="148"/>
    </location>
</feature>
<evidence type="ECO:0000256" key="7">
    <source>
        <dbReference type="SAM" id="Phobius"/>
    </source>
</evidence>
<organism evidence="8 9">
    <name type="scientific">Cryobacterium mannosilyticum</name>
    <dbReference type="NCBI Taxonomy" id="1259190"/>
    <lineage>
        <taxon>Bacteria</taxon>
        <taxon>Bacillati</taxon>
        <taxon>Actinomycetota</taxon>
        <taxon>Actinomycetes</taxon>
        <taxon>Micrococcales</taxon>
        <taxon>Microbacteriaceae</taxon>
        <taxon>Cryobacterium</taxon>
    </lineage>
</organism>
<feature type="transmembrane region" description="Helical" evidence="7">
    <location>
        <begin position="420"/>
        <end position="444"/>
    </location>
</feature>
<keyword evidence="9" id="KW-1185">Reference proteome</keyword>
<evidence type="ECO:0000313" key="9">
    <source>
        <dbReference type="Proteomes" id="UP000297643"/>
    </source>
</evidence>
<feature type="transmembrane region" description="Helical" evidence="7">
    <location>
        <begin position="257"/>
        <end position="279"/>
    </location>
</feature>
<dbReference type="PANTHER" id="PTHR30250">
    <property type="entry name" value="PST FAMILY PREDICTED COLANIC ACID TRANSPORTER"/>
    <property type="match status" value="1"/>
</dbReference>
<keyword evidence="6 7" id="KW-0472">Membrane</keyword>
<keyword evidence="4 7" id="KW-0812">Transmembrane</keyword>
<feature type="transmembrane region" description="Helical" evidence="7">
    <location>
        <begin position="216"/>
        <end position="237"/>
    </location>
</feature>
<dbReference type="InterPro" id="IPR050833">
    <property type="entry name" value="Poly_Biosynth_Transport"/>
</dbReference>
<keyword evidence="5 7" id="KW-1133">Transmembrane helix</keyword>
<sequence>MEDPADDRPGETAGFLERRVRKGLRWSLVNTLVGRLGSFLTGIVIARIVAPEDFGIYAVALVALNLLLSMNELGVSVALVRHPGSVAALAPTVTTVAIGMSAVLFAASWFAAAPFSDAMGVPEATGVVRLMSAAVLIDGLAAVPVALLTRAFMQGRRTQIDLIAFAVGTPATILLAMAGYGAWSLAWGVVIGNLVTAVLSLVYAPARYAPGFDRKAALGLLKFGLPLAGASLLLLALLNVDFVVVGRILGKADLGLYLLAFNLSTWPMTLVSTAARRVTTAMFAQLSERGDGREGFRDSLFLVMSLGMLLGTLLAAYASGIVTFLYGDRWAAAALAVPALAILSIGRMLVELTYDYLVAVGRTMGNAWLHALWLVALVPTLVVGATMFGIRGVSWGHAAIVALVVVPGVGILLHRAGIPVWRLLADFVLPAAGSAGVLLSAWFITSVIPSGFLMLAVGGLAGLAVYALIVGPRFVRILRRLLDLGEPRAGKRKRIPAWLTGASSS</sequence>
<dbReference type="EMBL" id="SOFM01000029">
    <property type="protein sequence ID" value="TFC03100.1"/>
    <property type="molecule type" value="Genomic_DNA"/>
</dbReference>